<dbReference type="WBParaSite" id="HPLM_0001539201-mRNA-1">
    <property type="protein sequence ID" value="HPLM_0001539201-mRNA-1"/>
    <property type="gene ID" value="HPLM_0001539201"/>
</dbReference>
<organism evidence="3">
    <name type="scientific">Haemonchus placei</name>
    <name type="common">Barber's pole worm</name>
    <dbReference type="NCBI Taxonomy" id="6290"/>
    <lineage>
        <taxon>Eukaryota</taxon>
        <taxon>Metazoa</taxon>
        <taxon>Ecdysozoa</taxon>
        <taxon>Nematoda</taxon>
        <taxon>Chromadorea</taxon>
        <taxon>Rhabditida</taxon>
        <taxon>Rhabditina</taxon>
        <taxon>Rhabditomorpha</taxon>
        <taxon>Strongyloidea</taxon>
        <taxon>Trichostrongylidae</taxon>
        <taxon>Haemonchus</taxon>
    </lineage>
</organism>
<proteinExistence type="predicted"/>
<evidence type="ECO:0000313" key="1">
    <source>
        <dbReference type="EMBL" id="VDO56426.1"/>
    </source>
</evidence>
<dbReference type="AlphaFoldDB" id="A0A0N4WUQ5"/>
<evidence type="ECO:0000313" key="3">
    <source>
        <dbReference type="WBParaSite" id="HPLM_0001539201-mRNA-1"/>
    </source>
</evidence>
<accession>A0A0N4WUQ5</accession>
<dbReference type="Proteomes" id="UP000268014">
    <property type="component" value="Unassembled WGS sequence"/>
</dbReference>
<reference evidence="3" key="1">
    <citation type="submission" date="2017-02" db="UniProtKB">
        <authorList>
            <consortium name="WormBaseParasite"/>
        </authorList>
    </citation>
    <scope>IDENTIFICATION</scope>
</reference>
<dbReference type="EMBL" id="UZAF01018961">
    <property type="protein sequence ID" value="VDO56426.1"/>
    <property type="molecule type" value="Genomic_DNA"/>
</dbReference>
<name>A0A0N4WUQ5_HAEPC</name>
<protein>
    <submittedName>
        <fullName evidence="1 3">Uncharacterized protein</fullName>
    </submittedName>
</protein>
<gene>
    <name evidence="1" type="ORF">HPLM_LOCUS15384</name>
</gene>
<sequence length="213" mass="24013">MGRSMNNLKWLLEALGEGGGGGGGVRDTNAYEGLQRGLQHHHTLNVQQSAAQTLVLHTDLTVQKNRRKTNRRRHRHHRTIIYSPELNGVAYGCIPVHVPEIVHDHEAVHDRRYAHHIIMIYHLKEIGSTAHACGCDAHVPHRNRTRQNQNFTGLRFYNAKARDRLQGASAKEELKDARIDGMRVRVDFSVTNCAPLPRGGAPGRLRRLSDSSR</sequence>
<evidence type="ECO:0000313" key="2">
    <source>
        <dbReference type="Proteomes" id="UP000268014"/>
    </source>
</evidence>
<keyword evidence="2" id="KW-1185">Reference proteome</keyword>
<reference evidence="1 2" key="2">
    <citation type="submission" date="2018-11" db="EMBL/GenBank/DDBJ databases">
        <authorList>
            <consortium name="Pathogen Informatics"/>
        </authorList>
    </citation>
    <scope>NUCLEOTIDE SEQUENCE [LARGE SCALE GENOMIC DNA]</scope>
    <source>
        <strain evidence="1 2">MHpl1</strain>
    </source>
</reference>